<feature type="transmembrane region" description="Helical" evidence="1">
    <location>
        <begin position="6"/>
        <end position="26"/>
    </location>
</feature>
<dbReference type="AlphaFoldDB" id="A0A9R0WJ68"/>
<keyword evidence="1" id="KW-0472">Membrane</keyword>
<evidence type="ECO:0000256" key="1">
    <source>
        <dbReference type="SAM" id="Phobius"/>
    </source>
</evidence>
<accession>A0A9R0WJ68</accession>
<organism evidence="2 3">
    <name type="scientific">Triticum turgidum subsp. durum</name>
    <name type="common">Durum wheat</name>
    <name type="synonym">Triticum durum</name>
    <dbReference type="NCBI Taxonomy" id="4567"/>
    <lineage>
        <taxon>Eukaryota</taxon>
        <taxon>Viridiplantae</taxon>
        <taxon>Streptophyta</taxon>
        <taxon>Embryophyta</taxon>
        <taxon>Tracheophyta</taxon>
        <taxon>Spermatophyta</taxon>
        <taxon>Magnoliopsida</taxon>
        <taxon>Liliopsida</taxon>
        <taxon>Poales</taxon>
        <taxon>Poaceae</taxon>
        <taxon>BOP clade</taxon>
        <taxon>Pooideae</taxon>
        <taxon>Triticodae</taxon>
        <taxon>Triticeae</taxon>
        <taxon>Triticinae</taxon>
        <taxon>Triticum</taxon>
    </lineage>
</organism>
<keyword evidence="1" id="KW-0812">Transmembrane</keyword>
<dbReference type="Gramene" id="TRITD5Av1G012410.1">
    <property type="protein sequence ID" value="TRITD5Av1G012410.1"/>
    <property type="gene ID" value="TRITD5Av1G012410"/>
</dbReference>
<sequence length="79" mass="8854">MPGSTVLLIGASMVALLVVSLFTFLCSNRRQAHRASPSPSQRSVVDLELGLGRPQRRTQRKKGQKCMTIFMNQQVKHPY</sequence>
<name>A0A9R0WJ68_TRITD</name>
<evidence type="ECO:0000313" key="2">
    <source>
        <dbReference type="EMBL" id="VAI12614.1"/>
    </source>
</evidence>
<reference evidence="2 3" key="1">
    <citation type="submission" date="2017-09" db="EMBL/GenBank/DDBJ databases">
        <authorList>
            <consortium name="International Durum Wheat Genome Sequencing Consortium (IDWGSC)"/>
            <person name="Milanesi L."/>
        </authorList>
    </citation>
    <scope>NUCLEOTIDE SEQUENCE [LARGE SCALE GENOMIC DNA]</scope>
    <source>
        <strain evidence="3">cv. Svevo</strain>
    </source>
</reference>
<dbReference type="EMBL" id="LT934119">
    <property type="protein sequence ID" value="VAI12614.1"/>
    <property type="molecule type" value="Genomic_DNA"/>
</dbReference>
<proteinExistence type="predicted"/>
<protein>
    <submittedName>
        <fullName evidence="2">Uncharacterized protein</fullName>
    </submittedName>
</protein>
<evidence type="ECO:0000313" key="3">
    <source>
        <dbReference type="Proteomes" id="UP000324705"/>
    </source>
</evidence>
<keyword evidence="1" id="KW-1133">Transmembrane helix</keyword>
<keyword evidence="3" id="KW-1185">Reference proteome</keyword>
<dbReference type="Proteomes" id="UP000324705">
    <property type="component" value="Chromosome 5A"/>
</dbReference>
<dbReference type="OMA" id="MTIFMNQ"/>
<gene>
    <name evidence="2" type="ORF">TRITD_5Av1G012410</name>
</gene>